<name>A0A176Y8Q8_9BRAD</name>
<dbReference type="EMBL" id="LUUB01000125">
    <property type="protein sequence ID" value="OAE97321.1"/>
    <property type="molecule type" value="Genomic_DNA"/>
</dbReference>
<accession>A0A176Y8Q8</accession>
<dbReference type="STRING" id="1505087.AYJ54_35035"/>
<keyword evidence="1" id="KW-0732">Signal</keyword>
<sequence length="129" mass="13382">MVRRMRARLQRLLPIVLIALAMQVLAPIAACWAADQAVADPLKTAVICHSASEQGAGLDDQTGAPAAHAGACALCCLAQANASLDAPPHTTFGIPFRHAESVAWRDAADRVAVSHSGSNAQARAPPQLT</sequence>
<protein>
    <recommendedName>
        <fullName evidence="4">DUF2946 domain-containing protein</fullName>
    </recommendedName>
</protein>
<organism evidence="2 3">
    <name type="scientific">Bradyrhizobium centrolobii</name>
    <dbReference type="NCBI Taxonomy" id="1505087"/>
    <lineage>
        <taxon>Bacteria</taxon>
        <taxon>Pseudomonadati</taxon>
        <taxon>Pseudomonadota</taxon>
        <taxon>Alphaproteobacteria</taxon>
        <taxon>Hyphomicrobiales</taxon>
        <taxon>Nitrobacteraceae</taxon>
        <taxon>Bradyrhizobium</taxon>
    </lineage>
</organism>
<reference evidence="2 3" key="1">
    <citation type="submission" date="2016-03" db="EMBL/GenBank/DDBJ databases">
        <title>Draft Genome Sequence of the Strain BR 10245 (Bradyrhizobium sp.) isolated from nodules of Centrolobium paraense.</title>
        <authorList>
            <person name="Simoes-Araujo J.L.Sr."/>
            <person name="Barauna A.C."/>
            <person name="Silva K."/>
            <person name="Zilli J.E."/>
        </authorList>
    </citation>
    <scope>NUCLEOTIDE SEQUENCE [LARGE SCALE GENOMIC DNA]</scope>
    <source>
        <strain evidence="2 3">BR 10245</strain>
    </source>
</reference>
<evidence type="ECO:0008006" key="4">
    <source>
        <dbReference type="Google" id="ProtNLM"/>
    </source>
</evidence>
<dbReference type="Pfam" id="PF11162">
    <property type="entry name" value="DUF2946"/>
    <property type="match status" value="1"/>
</dbReference>
<proteinExistence type="predicted"/>
<evidence type="ECO:0000256" key="1">
    <source>
        <dbReference type="SAM" id="SignalP"/>
    </source>
</evidence>
<keyword evidence="3" id="KW-1185">Reference proteome</keyword>
<evidence type="ECO:0000313" key="2">
    <source>
        <dbReference type="EMBL" id="OAE97321.1"/>
    </source>
</evidence>
<evidence type="ECO:0000313" key="3">
    <source>
        <dbReference type="Proteomes" id="UP000076959"/>
    </source>
</evidence>
<dbReference type="AlphaFoldDB" id="A0A176Y8Q8"/>
<feature type="chain" id="PRO_5008054269" description="DUF2946 domain-containing protein" evidence="1">
    <location>
        <begin position="27"/>
        <end position="129"/>
    </location>
</feature>
<dbReference type="RefSeq" id="WP_063708791.1">
    <property type="nucleotide sequence ID" value="NZ_LUUB01000125.1"/>
</dbReference>
<gene>
    <name evidence="2" type="ORF">AYJ54_35035</name>
</gene>
<feature type="signal peptide" evidence="1">
    <location>
        <begin position="1"/>
        <end position="26"/>
    </location>
</feature>
<dbReference type="InterPro" id="IPR021333">
    <property type="entry name" value="DUF2946"/>
</dbReference>
<dbReference type="Proteomes" id="UP000076959">
    <property type="component" value="Unassembled WGS sequence"/>
</dbReference>
<comment type="caution">
    <text evidence="2">The sequence shown here is derived from an EMBL/GenBank/DDBJ whole genome shotgun (WGS) entry which is preliminary data.</text>
</comment>